<dbReference type="OrthoDB" id="5764929at2"/>
<evidence type="ECO:0000259" key="3">
    <source>
        <dbReference type="Pfam" id="PF13505"/>
    </source>
</evidence>
<protein>
    <recommendedName>
        <fullName evidence="3">Outer membrane protein beta-barrel domain-containing protein</fullName>
    </recommendedName>
</protein>
<dbReference type="STRING" id="1628148.BI198_08920"/>
<dbReference type="RefSeq" id="WP_070049234.1">
    <property type="nucleotide sequence ID" value="NZ_CBCSDO010000004.1"/>
</dbReference>
<keyword evidence="1 2" id="KW-0732">Signal</keyword>
<feature type="signal peptide" evidence="2">
    <location>
        <begin position="1"/>
        <end position="22"/>
    </location>
</feature>
<dbReference type="Proteomes" id="UP000242258">
    <property type="component" value="Unassembled WGS sequence"/>
</dbReference>
<feature type="domain" description="Outer membrane protein beta-barrel" evidence="3">
    <location>
        <begin position="10"/>
        <end position="170"/>
    </location>
</feature>
<accession>A0A1E7Q652</accession>
<gene>
    <name evidence="4" type="ORF">BI198_08920</name>
</gene>
<evidence type="ECO:0000256" key="2">
    <source>
        <dbReference type="SAM" id="SignalP"/>
    </source>
</evidence>
<name>A0A1E7Q652_9GAMM</name>
<dbReference type="Gene3D" id="2.40.160.20">
    <property type="match status" value="1"/>
</dbReference>
<proteinExistence type="predicted"/>
<dbReference type="InterPro" id="IPR011250">
    <property type="entry name" value="OMP/PagP_B-barrel"/>
</dbReference>
<dbReference type="SUPFAM" id="SSF56925">
    <property type="entry name" value="OMPA-like"/>
    <property type="match status" value="1"/>
</dbReference>
<dbReference type="AlphaFoldDB" id="A0A1E7Q652"/>
<dbReference type="EMBL" id="MKEK01000001">
    <property type="protein sequence ID" value="OEY69664.1"/>
    <property type="molecule type" value="Genomic_DNA"/>
</dbReference>
<keyword evidence="5" id="KW-1185">Reference proteome</keyword>
<evidence type="ECO:0000313" key="5">
    <source>
        <dbReference type="Proteomes" id="UP000242258"/>
    </source>
</evidence>
<dbReference type="Pfam" id="PF13505">
    <property type="entry name" value="OMP_b-brl"/>
    <property type="match status" value="1"/>
</dbReference>
<reference evidence="5" key="1">
    <citation type="submission" date="2016-09" db="EMBL/GenBank/DDBJ databases">
        <authorList>
            <person name="Wan X."/>
            <person name="Hou S."/>
        </authorList>
    </citation>
    <scope>NUCLEOTIDE SEQUENCE [LARGE SCALE GENOMIC DNA]</scope>
    <source>
        <strain evidence="5">KH87</strain>
    </source>
</reference>
<organism evidence="4 5">
    <name type="scientific">Rheinheimera salexigens</name>
    <dbReference type="NCBI Taxonomy" id="1628148"/>
    <lineage>
        <taxon>Bacteria</taxon>
        <taxon>Pseudomonadati</taxon>
        <taxon>Pseudomonadota</taxon>
        <taxon>Gammaproteobacteria</taxon>
        <taxon>Chromatiales</taxon>
        <taxon>Chromatiaceae</taxon>
        <taxon>Rheinheimera</taxon>
    </lineage>
</organism>
<sequence length="203" mass="22086">MKVLIVSLTLAILSCTSFTTLAASKPDISWSYVSAGYAKANISNMVSKDFKPDGYQVNGSFLFSESIYLAASYTELSGSIPFDDILGMSLDLSEFSARIGMRQAATENIDAFFEGGYIRSTAGVSGFRDENSDGFQAGAGFRYRVAPRVELGAAIRYYNADSSSTTFADLSARVKLTDMFDLYANYMFESDTKLLSTGVVLNF</sequence>
<evidence type="ECO:0000256" key="1">
    <source>
        <dbReference type="ARBA" id="ARBA00022729"/>
    </source>
</evidence>
<comment type="caution">
    <text evidence="4">The sequence shown here is derived from an EMBL/GenBank/DDBJ whole genome shotgun (WGS) entry which is preliminary data.</text>
</comment>
<feature type="chain" id="PRO_5009200499" description="Outer membrane protein beta-barrel domain-containing protein" evidence="2">
    <location>
        <begin position="23"/>
        <end position="203"/>
    </location>
</feature>
<dbReference type="InterPro" id="IPR027385">
    <property type="entry name" value="Beta-barrel_OMP"/>
</dbReference>
<dbReference type="PROSITE" id="PS51257">
    <property type="entry name" value="PROKAR_LIPOPROTEIN"/>
    <property type="match status" value="1"/>
</dbReference>
<evidence type="ECO:0000313" key="4">
    <source>
        <dbReference type="EMBL" id="OEY69664.1"/>
    </source>
</evidence>